<evidence type="ECO:0008006" key="5">
    <source>
        <dbReference type="Google" id="ProtNLM"/>
    </source>
</evidence>
<keyword evidence="4" id="KW-1185">Reference proteome</keyword>
<proteinExistence type="predicted"/>
<evidence type="ECO:0000256" key="2">
    <source>
        <dbReference type="SAM" id="SignalP"/>
    </source>
</evidence>
<feature type="chain" id="PRO_5045950823" description="DUF4349 domain-containing protein" evidence="2">
    <location>
        <begin position="20"/>
        <end position="219"/>
    </location>
</feature>
<gene>
    <name evidence="3" type="ORF">IDJ75_04400</name>
</gene>
<evidence type="ECO:0000313" key="4">
    <source>
        <dbReference type="Proteomes" id="UP000618754"/>
    </source>
</evidence>
<name>A0ABR7X4H0_9SPHI</name>
<keyword evidence="2" id="KW-0732">Signal</keyword>
<keyword evidence="1" id="KW-1133">Transmembrane helix</keyword>
<feature type="transmembrane region" description="Helical" evidence="1">
    <location>
        <begin position="188"/>
        <end position="209"/>
    </location>
</feature>
<evidence type="ECO:0000313" key="3">
    <source>
        <dbReference type="EMBL" id="MBD1384510.1"/>
    </source>
</evidence>
<organism evidence="3 4">
    <name type="scientific">Mucilaginibacter rigui</name>
    <dbReference type="NCBI Taxonomy" id="534635"/>
    <lineage>
        <taxon>Bacteria</taxon>
        <taxon>Pseudomonadati</taxon>
        <taxon>Bacteroidota</taxon>
        <taxon>Sphingobacteriia</taxon>
        <taxon>Sphingobacteriales</taxon>
        <taxon>Sphingobacteriaceae</taxon>
        <taxon>Mucilaginibacter</taxon>
    </lineage>
</organism>
<accession>A0ABR7X4H0</accession>
<comment type="caution">
    <text evidence="3">The sequence shown here is derived from an EMBL/GenBank/DDBJ whole genome shotgun (WGS) entry which is preliminary data.</text>
</comment>
<feature type="signal peptide" evidence="2">
    <location>
        <begin position="1"/>
        <end position="19"/>
    </location>
</feature>
<keyword evidence="1" id="KW-0472">Membrane</keyword>
<dbReference type="EMBL" id="JACWMW010000001">
    <property type="protein sequence ID" value="MBD1384510.1"/>
    <property type="molecule type" value="Genomic_DNA"/>
</dbReference>
<sequence>MKKIFLIFFICISSFNAFCQLTYTQDLKHIAQIKFPDAPEIKSSESGTTVYVYKDVQDIYYAQVSPLEKSVKDLFTKDINNQIYNSFITGTIKSTKGKLIYKKNTLIDSLAGIEFLYTSDLLGEKKYSYNKLFFLNDTLLSFSIWATDSIKKDDKKANAYFNTFKITIPNDKIVSKNGTAIAIGLGKITAYLIFIAIPILLGFGIIFIIKKVMYRKSRT</sequence>
<reference evidence="3 4" key="1">
    <citation type="submission" date="2020-09" db="EMBL/GenBank/DDBJ databases">
        <title>Novel species of Mucilaginibacter isolated from a glacier on the Tibetan Plateau.</title>
        <authorList>
            <person name="Liu Q."/>
            <person name="Xin Y.-H."/>
        </authorList>
    </citation>
    <scope>NUCLEOTIDE SEQUENCE [LARGE SCALE GENOMIC DNA]</scope>
    <source>
        <strain evidence="3 4">CGMCC 1.13878</strain>
    </source>
</reference>
<protein>
    <recommendedName>
        <fullName evidence="5">DUF4349 domain-containing protein</fullName>
    </recommendedName>
</protein>
<dbReference type="RefSeq" id="WP_191174376.1">
    <property type="nucleotide sequence ID" value="NZ_JACWMW010000001.1"/>
</dbReference>
<keyword evidence="1" id="KW-0812">Transmembrane</keyword>
<evidence type="ECO:0000256" key="1">
    <source>
        <dbReference type="SAM" id="Phobius"/>
    </source>
</evidence>
<dbReference type="Proteomes" id="UP000618754">
    <property type="component" value="Unassembled WGS sequence"/>
</dbReference>